<protein>
    <submittedName>
        <fullName evidence="1">3112_t:CDS:1</fullName>
    </submittedName>
</protein>
<sequence length="67" mass="7604">NTNKMNLELYSVLAEVDRMGFPLAYMLLTMATTIIDGVHTKIITQFFDKLYHIGINSTFVMTDKDSA</sequence>
<comment type="caution">
    <text evidence="1">The sequence shown here is derived from an EMBL/GenBank/DDBJ whole genome shotgun (WGS) entry which is preliminary data.</text>
</comment>
<name>A0ACA9NXM4_9GLOM</name>
<feature type="non-terminal residue" evidence="1">
    <location>
        <position position="1"/>
    </location>
</feature>
<organism evidence="1 2">
    <name type="scientific">Scutellospora calospora</name>
    <dbReference type="NCBI Taxonomy" id="85575"/>
    <lineage>
        <taxon>Eukaryota</taxon>
        <taxon>Fungi</taxon>
        <taxon>Fungi incertae sedis</taxon>
        <taxon>Mucoromycota</taxon>
        <taxon>Glomeromycotina</taxon>
        <taxon>Glomeromycetes</taxon>
        <taxon>Diversisporales</taxon>
        <taxon>Gigasporaceae</taxon>
        <taxon>Scutellospora</taxon>
    </lineage>
</organism>
<keyword evidence="2" id="KW-1185">Reference proteome</keyword>
<proteinExistence type="predicted"/>
<evidence type="ECO:0000313" key="1">
    <source>
        <dbReference type="EMBL" id="CAG8681162.1"/>
    </source>
</evidence>
<evidence type="ECO:0000313" key="2">
    <source>
        <dbReference type="Proteomes" id="UP000789860"/>
    </source>
</evidence>
<feature type="non-terminal residue" evidence="1">
    <location>
        <position position="67"/>
    </location>
</feature>
<dbReference type="Proteomes" id="UP000789860">
    <property type="component" value="Unassembled WGS sequence"/>
</dbReference>
<gene>
    <name evidence="1" type="ORF">SCALOS_LOCUS9739</name>
</gene>
<reference evidence="1" key="1">
    <citation type="submission" date="2021-06" db="EMBL/GenBank/DDBJ databases">
        <authorList>
            <person name="Kallberg Y."/>
            <person name="Tangrot J."/>
            <person name="Rosling A."/>
        </authorList>
    </citation>
    <scope>NUCLEOTIDE SEQUENCE</scope>
    <source>
        <strain evidence="1">AU212A</strain>
    </source>
</reference>
<dbReference type="EMBL" id="CAJVPM010031935">
    <property type="protein sequence ID" value="CAG8681162.1"/>
    <property type="molecule type" value="Genomic_DNA"/>
</dbReference>
<accession>A0ACA9NXM4</accession>